<dbReference type="Pfam" id="PF01039">
    <property type="entry name" value="Carboxyl_trans"/>
    <property type="match status" value="1"/>
</dbReference>
<dbReference type="SUPFAM" id="SSF51246">
    <property type="entry name" value="Rudiment single hybrid motif"/>
    <property type="match status" value="1"/>
</dbReference>
<name>A0A7Y4H094_9BRAD</name>
<dbReference type="PROSITE" id="PS50975">
    <property type="entry name" value="ATP_GRASP"/>
    <property type="match status" value="1"/>
</dbReference>
<sequence length="1110" mass="119026">MSFHKLLIANRGEIAIRIARAAGDAGLATVAIHSADDAQSLHVRAADAAHEIPGRGARAYLDIEAVISAAKASGCDAIHPGYGFLSENAAFARRCIEESIVFVGPSPDALDLFGDKAQAKALAKRCGVPVIEGTSGPTSLEEARAFLQSLGERGAIMIKAIAGGGGRGMRIVDDSARLEEAYARCQSEAMAAFGSDGVYVERLIRNARHIEVQVICDHHGAISHLWERECTVQRRNQKLIEVAPSPSLNDALRIRIIDAAKELAAAANYDNLGTFEFLVDNDARTSDKAFAFIEANPRLQVEHTVTEQVLGLDLVQSQLAVAAGATLGSLGLAQGYIPRPRGFAMQLRVNMEVMDETGATRPTGGTLAMFDLPSGPGVRVDTFGYSGYRTSTAFDSLLAKVIVHSPGGNWTDVVHKASRTLREFRIDGVATNLPFLAAILAHSDFAENRLSTSFIDRHVADLVGEAKRMVEATAEAALVESGSAADDETLAVAVAASATGPADSVAVPAPLQGTIVAVDVREGDLVRPGQQIAVLESMKMEHLVTAPHGGRVTKIAAEAGVTLMQDEVILYLEHAEIDAHDAEEEEDVDLDHIRPDLAELIERHAITLDENRPASVERRRKTNQRTARENVAHLVDEGSFVEYGSLAIAAQRRRRTVDDLIRNTPADGLISGVATVNAHLFGAEAARCMVIAYDYTVLAGTQGHMNHKKIDRMLSLAEQWRLPLVFYAEGGGGRPGDTDWLGMTGLDGPSFVQFAKLSGLVPVIGVVSGYCFAGNAAMLGCCDVIIATRNASIGMGGPAMIEGGGLGVYHPAEVGPVSFQSPNGVIDILVEDEAEATIAAQKYLSYFQGAVTDWKAPDQRLLRRAIPENRLRVYDIRNVIDLLADEGSVLEIRRDFGVGMITAFIRIQGKPFGLIANNPKHLGGAIDAPAGDKAARFMQLCDAFDIPILSLCDTPGFMVGPEAEKTAIVRHVARMFVTGASLTVPLFGIVLRKGYGLGAQSMIGGGFHASFFTVAWPTGEFGGMGLEGYVRLGFRKEMEAIEDPVERENYYRAKVAELYANGKAVSIASVLEIDEVIDPADTRHWIMSGLRSVPKPGARTTKKRPCIDPW</sequence>
<protein>
    <submittedName>
        <fullName evidence="11">Biotin/lipoyl-binding protein</fullName>
    </submittedName>
</protein>
<dbReference type="GO" id="GO:0016874">
    <property type="term" value="F:ligase activity"/>
    <property type="evidence" value="ECO:0007669"/>
    <property type="project" value="UniProtKB-KW"/>
</dbReference>
<dbReference type="Pfam" id="PF00289">
    <property type="entry name" value="Biotin_carb_N"/>
    <property type="match status" value="1"/>
</dbReference>
<evidence type="ECO:0000259" key="8">
    <source>
        <dbReference type="PROSITE" id="PS50975"/>
    </source>
</evidence>
<dbReference type="CDD" id="cd06850">
    <property type="entry name" value="biotinyl_domain"/>
    <property type="match status" value="1"/>
</dbReference>
<reference evidence="11 12" key="1">
    <citation type="submission" date="2020-03" db="EMBL/GenBank/DDBJ databases">
        <title>Bradyrhizobium diversity isolated from nodules of Muelleranthus trifoliolatus.</title>
        <authorList>
            <person name="Klepa M."/>
            <person name="Helene L."/>
            <person name="Hungria M."/>
        </authorList>
    </citation>
    <scope>NUCLEOTIDE SEQUENCE [LARGE SCALE GENOMIC DNA]</scope>
    <source>
        <strain evidence="11 12">WSM 1744</strain>
    </source>
</reference>
<evidence type="ECO:0000256" key="1">
    <source>
        <dbReference type="ARBA" id="ARBA00001953"/>
    </source>
</evidence>
<dbReference type="AlphaFoldDB" id="A0A7Y4H094"/>
<dbReference type="PROSITE" id="PS50989">
    <property type="entry name" value="COA_CT_CTER"/>
    <property type="match status" value="1"/>
</dbReference>
<dbReference type="Gene3D" id="2.40.50.100">
    <property type="match status" value="1"/>
</dbReference>
<dbReference type="SUPFAM" id="SSF56059">
    <property type="entry name" value="Glutathione synthetase ATP-binding domain-like"/>
    <property type="match status" value="1"/>
</dbReference>
<dbReference type="InterPro" id="IPR011053">
    <property type="entry name" value="Single_hybrid_motif"/>
</dbReference>
<dbReference type="PROSITE" id="PS50968">
    <property type="entry name" value="BIOTINYL_LIPOYL"/>
    <property type="match status" value="1"/>
</dbReference>
<dbReference type="GO" id="GO:0005524">
    <property type="term" value="F:ATP binding"/>
    <property type="evidence" value="ECO:0007669"/>
    <property type="project" value="UniProtKB-UniRule"/>
</dbReference>
<dbReference type="InterPro" id="IPR005481">
    <property type="entry name" value="BC-like_N"/>
</dbReference>
<evidence type="ECO:0000256" key="3">
    <source>
        <dbReference type="ARBA" id="ARBA00022741"/>
    </source>
</evidence>
<evidence type="ECO:0000259" key="10">
    <source>
        <dbReference type="PROSITE" id="PS50989"/>
    </source>
</evidence>
<dbReference type="SUPFAM" id="SSF52440">
    <property type="entry name" value="PreATP-grasp domain"/>
    <property type="match status" value="1"/>
</dbReference>
<dbReference type="PANTHER" id="PTHR48095">
    <property type="entry name" value="PYRUVATE CARBOXYLASE SUBUNIT A"/>
    <property type="match status" value="1"/>
</dbReference>
<dbReference type="Gene3D" id="3.30.1490.20">
    <property type="entry name" value="ATP-grasp fold, A domain"/>
    <property type="match status" value="1"/>
</dbReference>
<accession>A0A7Y4H094</accession>
<evidence type="ECO:0000256" key="4">
    <source>
        <dbReference type="ARBA" id="ARBA00022840"/>
    </source>
</evidence>
<gene>
    <name evidence="11" type="ORF">HCN50_03095</name>
</gene>
<feature type="domain" description="CoA carboxyltransferase C-terminal" evidence="10">
    <location>
        <begin position="853"/>
        <end position="1092"/>
    </location>
</feature>
<dbReference type="SMART" id="SM00878">
    <property type="entry name" value="Biotin_carb_C"/>
    <property type="match status" value="1"/>
</dbReference>
<dbReference type="FunFam" id="3.40.50.20:FF:000010">
    <property type="entry name" value="Propionyl-CoA carboxylase subunit alpha"/>
    <property type="match status" value="1"/>
</dbReference>
<dbReference type="InterPro" id="IPR051602">
    <property type="entry name" value="ACC_Biotin_Carboxylase"/>
</dbReference>
<dbReference type="InterPro" id="IPR013815">
    <property type="entry name" value="ATP_grasp_subdomain_1"/>
</dbReference>
<evidence type="ECO:0000256" key="5">
    <source>
        <dbReference type="ARBA" id="ARBA00023267"/>
    </source>
</evidence>
<feature type="domain" description="ATP-grasp" evidence="8">
    <location>
        <begin position="120"/>
        <end position="323"/>
    </location>
</feature>
<dbReference type="InterPro" id="IPR016185">
    <property type="entry name" value="PreATP-grasp_dom_sf"/>
</dbReference>
<dbReference type="InterPro" id="IPR029045">
    <property type="entry name" value="ClpP/crotonase-like_dom_sf"/>
</dbReference>
<dbReference type="Proteomes" id="UP000528734">
    <property type="component" value="Unassembled WGS sequence"/>
</dbReference>
<dbReference type="SUPFAM" id="SSF51230">
    <property type="entry name" value="Single hybrid motif"/>
    <property type="match status" value="1"/>
</dbReference>
<keyword evidence="12" id="KW-1185">Reference proteome</keyword>
<dbReference type="PANTHER" id="PTHR48095:SF5">
    <property type="entry name" value="BLL7292 PROTEIN"/>
    <property type="match status" value="1"/>
</dbReference>
<dbReference type="InterPro" id="IPR005482">
    <property type="entry name" value="Biotin_COase_C"/>
</dbReference>
<dbReference type="Pfam" id="PF02785">
    <property type="entry name" value="Biotin_carb_C"/>
    <property type="match status" value="1"/>
</dbReference>
<evidence type="ECO:0000313" key="11">
    <source>
        <dbReference type="EMBL" id="NOJ45245.1"/>
    </source>
</evidence>
<dbReference type="SUPFAM" id="SSF52096">
    <property type="entry name" value="ClpP/crotonase"/>
    <property type="match status" value="2"/>
</dbReference>
<evidence type="ECO:0000256" key="2">
    <source>
        <dbReference type="ARBA" id="ARBA00022598"/>
    </source>
</evidence>
<organism evidence="11 12">
    <name type="scientific">Bradyrhizobium archetypum</name>
    <dbReference type="NCBI Taxonomy" id="2721160"/>
    <lineage>
        <taxon>Bacteria</taxon>
        <taxon>Pseudomonadati</taxon>
        <taxon>Pseudomonadota</taxon>
        <taxon>Alphaproteobacteria</taxon>
        <taxon>Hyphomicrobiales</taxon>
        <taxon>Nitrobacteraceae</taxon>
        <taxon>Bradyrhizobium</taxon>
    </lineage>
</organism>
<keyword evidence="2" id="KW-0436">Ligase</keyword>
<dbReference type="EMBL" id="JAAVLW010000001">
    <property type="protein sequence ID" value="NOJ45245.1"/>
    <property type="molecule type" value="Genomic_DNA"/>
</dbReference>
<dbReference type="InterPro" id="IPR011761">
    <property type="entry name" value="ATP-grasp"/>
</dbReference>
<dbReference type="Gene3D" id="3.40.50.20">
    <property type="match status" value="1"/>
</dbReference>
<dbReference type="InterPro" id="IPR011054">
    <property type="entry name" value="Rudment_hybrid_motif"/>
</dbReference>
<evidence type="ECO:0000259" key="9">
    <source>
        <dbReference type="PROSITE" id="PS50979"/>
    </source>
</evidence>
<dbReference type="InterPro" id="IPR011764">
    <property type="entry name" value="Biotin_carboxylation_dom"/>
</dbReference>
<dbReference type="PROSITE" id="PS50979">
    <property type="entry name" value="BC"/>
    <property type="match status" value="1"/>
</dbReference>
<keyword evidence="5" id="KW-0092">Biotin</keyword>
<dbReference type="Gene3D" id="3.90.226.10">
    <property type="entry name" value="2-enoyl-CoA Hydratase, Chain A, domain 1"/>
    <property type="match status" value="2"/>
</dbReference>
<evidence type="ECO:0000256" key="6">
    <source>
        <dbReference type="PROSITE-ProRule" id="PRU00409"/>
    </source>
</evidence>
<dbReference type="PROSITE" id="PS00867">
    <property type="entry name" value="CPSASE_2"/>
    <property type="match status" value="1"/>
</dbReference>
<comment type="caution">
    <text evidence="11">The sequence shown here is derived from an EMBL/GenBank/DDBJ whole genome shotgun (WGS) entry which is preliminary data.</text>
</comment>
<dbReference type="InterPro" id="IPR005479">
    <property type="entry name" value="CPAse_ATP-bd"/>
</dbReference>
<dbReference type="InterPro" id="IPR000089">
    <property type="entry name" value="Biotin_lipoyl"/>
</dbReference>
<dbReference type="Gene3D" id="3.30.470.20">
    <property type="entry name" value="ATP-grasp fold, B domain"/>
    <property type="match status" value="1"/>
</dbReference>
<dbReference type="Pfam" id="PF00364">
    <property type="entry name" value="Biotin_lipoyl"/>
    <property type="match status" value="1"/>
</dbReference>
<dbReference type="InterPro" id="IPR034733">
    <property type="entry name" value="AcCoA_carboxyl_beta"/>
</dbReference>
<dbReference type="InterPro" id="IPR011763">
    <property type="entry name" value="COA_CT_C"/>
</dbReference>
<dbReference type="Pfam" id="PF02786">
    <property type="entry name" value="CPSase_L_D2"/>
    <property type="match status" value="1"/>
</dbReference>
<feature type="domain" description="Lipoyl-binding" evidence="7">
    <location>
        <begin position="495"/>
        <end position="573"/>
    </location>
</feature>
<proteinExistence type="predicted"/>
<feature type="domain" description="Biotin carboxylation" evidence="9">
    <location>
        <begin position="2"/>
        <end position="460"/>
    </location>
</feature>
<dbReference type="RefSeq" id="WP_171708130.1">
    <property type="nucleotide sequence ID" value="NZ_JAAVLW010000001.1"/>
</dbReference>
<keyword evidence="3 6" id="KW-0547">Nucleotide-binding</keyword>
<keyword evidence="4 6" id="KW-0067">ATP-binding</keyword>
<comment type="cofactor">
    <cofactor evidence="1">
        <name>biotin</name>
        <dbReference type="ChEBI" id="CHEBI:57586"/>
    </cofactor>
</comment>
<evidence type="ECO:0000259" key="7">
    <source>
        <dbReference type="PROSITE" id="PS50968"/>
    </source>
</evidence>
<evidence type="ECO:0000313" key="12">
    <source>
        <dbReference type="Proteomes" id="UP000528734"/>
    </source>
</evidence>
<dbReference type="GO" id="GO:0046872">
    <property type="term" value="F:metal ion binding"/>
    <property type="evidence" value="ECO:0007669"/>
    <property type="project" value="InterPro"/>
</dbReference>